<gene>
    <name evidence="1" type="ORF">HH195_03425</name>
</gene>
<evidence type="ECO:0000313" key="1">
    <source>
        <dbReference type="EMBL" id="QPJ86500.1"/>
    </source>
</evidence>
<dbReference type="EMBL" id="CP051754">
    <property type="protein sequence ID" value="QPJ86500.1"/>
    <property type="molecule type" value="Genomic_DNA"/>
</dbReference>
<dbReference type="Proteomes" id="UP000594603">
    <property type="component" value="Chromosome"/>
</dbReference>
<protein>
    <submittedName>
        <fullName evidence="1">Iron-containing alcohol dehydrogenase family protein</fullName>
    </submittedName>
</protein>
<evidence type="ECO:0000313" key="2">
    <source>
        <dbReference type="Proteomes" id="UP000594603"/>
    </source>
</evidence>
<accession>A0ACD1BFY3</accession>
<sequence length="357" mass="40110">MMSNNVFLPSYSIGDNVYNEIDAICKSYGKKAIVIGGETAIEKSKNLLLDGLKNSNIEILDFLWFGSDATYENVERLKNNKKVNEADMIFAVGGGRSIDTNKVLSDKLNKPLFTFPTIASNCAPITKISVMYSEDHTFKDYYFPKRSPLHCFINTKIISEAPTKFIWAGIGDALSKEFECTFSSKGDVLTHSNVLGVSIAKNCCEPLLKYGQKAFNDAKENRVSKELEEVILNIIITTGLVSVLVDPDYNSCLAHSIYYGYTTIHEIEKNHLHGEVVSYGVLVMLTCIKDYKNRDKIYKFNKSIGLPTCLKDIEVKNCDIPKILDKAIETEDIKHVPYELTKDMIYNAILDLEKLSS</sequence>
<name>A0ACD1BFY3_9CLOT</name>
<proteinExistence type="predicted"/>
<reference evidence="1" key="1">
    <citation type="submission" date="2020-04" db="EMBL/GenBank/DDBJ databases">
        <title>A novel bacterium ('Candidatus Sarcina troglodytae' sp. nov.) linked to a protracted, uniformly lethal epizootic among sanctuary western chimpanzees (Pan troglodytes verus) in Sierra Leone.</title>
        <authorList>
            <person name="Owens L.A."/>
            <person name="Colitti B."/>
            <person name="Hirji I."/>
            <person name="Pizaro A."/>
            <person name="Jaffe J.E."/>
            <person name="Moittie S."/>
            <person name="Bishop-Lilly K.A."/>
            <person name="Estrella L.A."/>
            <person name="Voegtly L.J."/>
            <person name="Kuhn J.H."/>
            <person name="Suen G."/>
            <person name="Deblois C.L."/>
            <person name="Dunn C."/>
            <person name="Juan-Salles C."/>
            <person name="Goldberg T.L."/>
        </authorList>
    </citation>
    <scope>NUCLEOTIDE SEQUENCE</scope>
    <source>
        <strain evidence="1">JB2</strain>
    </source>
</reference>
<keyword evidence="2" id="KW-1185">Reference proteome</keyword>
<organism evidence="1 2">
    <name type="scientific">Candidatus Sarcina troglodytae</name>
    <dbReference type="NCBI Taxonomy" id="2726954"/>
    <lineage>
        <taxon>Bacteria</taxon>
        <taxon>Bacillati</taxon>
        <taxon>Bacillota</taxon>
        <taxon>Clostridia</taxon>
        <taxon>Eubacteriales</taxon>
        <taxon>Clostridiaceae</taxon>
        <taxon>Sarcina</taxon>
    </lineage>
</organism>